<dbReference type="InterPro" id="IPR050971">
    <property type="entry name" value="Cadherin-domain_protein"/>
</dbReference>
<dbReference type="PRINTS" id="PR00205">
    <property type="entry name" value="CADHERIN"/>
</dbReference>
<evidence type="ECO:0000256" key="8">
    <source>
        <dbReference type="ARBA" id="ARBA00023136"/>
    </source>
</evidence>
<evidence type="ECO:0000256" key="2">
    <source>
        <dbReference type="ARBA" id="ARBA00022692"/>
    </source>
</evidence>
<keyword evidence="5 9" id="KW-0106">Calcium</keyword>
<feature type="domain" description="Cadherin" evidence="12">
    <location>
        <begin position="240"/>
        <end position="367"/>
    </location>
</feature>
<dbReference type="GO" id="GO:0016020">
    <property type="term" value="C:membrane"/>
    <property type="evidence" value="ECO:0007669"/>
    <property type="project" value="UniProtKB-SubCell"/>
</dbReference>
<evidence type="ECO:0000256" key="3">
    <source>
        <dbReference type="ARBA" id="ARBA00022729"/>
    </source>
</evidence>
<feature type="signal peptide" evidence="11">
    <location>
        <begin position="1"/>
        <end position="23"/>
    </location>
</feature>
<dbReference type="GO" id="GO:0005509">
    <property type="term" value="F:calcium ion binding"/>
    <property type="evidence" value="ECO:0007669"/>
    <property type="project" value="UniProtKB-UniRule"/>
</dbReference>
<dbReference type="AlphaFoldDB" id="A0ABD2QE14"/>
<keyword evidence="4" id="KW-0677">Repeat</keyword>
<feature type="transmembrane region" description="Helical" evidence="10">
    <location>
        <begin position="490"/>
        <end position="514"/>
    </location>
</feature>
<dbReference type="InterPro" id="IPR020894">
    <property type="entry name" value="Cadherin_CS"/>
</dbReference>
<name>A0ABD2QE14_9PLAT</name>
<reference evidence="13 14" key="1">
    <citation type="submission" date="2024-11" db="EMBL/GenBank/DDBJ databases">
        <title>Adaptive evolution of stress response genes in parasites aligns with host niche diversity.</title>
        <authorList>
            <person name="Hahn C."/>
            <person name="Resl P."/>
        </authorList>
    </citation>
    <scope>NUCLEOTIDE SEQUENCE [LARGE SCALE GENOMIC DNA]</scope>
    <source>
        <strain evidence="13">EGGRZ-B1_66</strain>
        <tissue evidence="13">Body</tissue>
    </source>
</reference>
<dbReference type="Gene3D" id="2.60.40.60">
    <property type="entry name" value="Cadherins"/>
    <property type="match status" value="3"/>
</dbReference>
<feature type="chain" id="PRO_5044799247" description="Cadherin domain-containing protein" evidence="11">
    <location>
        <begin position="24"/>
        <end position="574"/>
    </location>
</feature>
<feature type="domain" description="Cadherin" evidence="12">
    <location>
        <begin position="21"/>
        <end position="126"/>
    </location>
</feature>
<keyword evidence="3 11" id="KW-0732">Signal</keyword>
<comment type="caution">
    <text evidence="13">The sequence shown here is derived from an EMBL/GenBank/DDBJ whole genome shotgun (WGS) entry which is preliminary data.</text>
</comment>
<evidence type="ECO:0000256" key="11">
    <source>
        <dbReference type="SAM" id="SignalP"/>
    </source>
</evidence>
<dbReference type="FunFam" id="2.60.40.60:FF:000033">
    <property type="entry name" value="FAT atypical cadherin 1"/>
    <property type="match status" value="1"/>
</dbReference>
<comment type="subcellular location">
    <subcellularLocation>
        <location evidence="1">Membrane</location>
        <topology evidence="1">Single-pass membrane protein</topology>
    </subcellularLocation>
</comment>
<evidence type="ECO:0000256" key="4">
    <source>
        <dbReference type="ARBA" id="ARBA00022737"/>
    </source>
</evidence>
<dbReference type="InterPro" id="IPR002126">
    <property type="entry name" value="Cadherin-like_dom"/>
</dbReference>
<dbReference type="PANTHER" id="PTHR24025:SF23">
    <property type="entry name" value="NEURAL-CADHERIN"/>
    <property type="match status" value="1"/>
</dbReference>
<dbReference type="SMART" id="SM00112">
    <property type="entry name" value="CA"/>
    <property type="match status" value="3"/>
</dbReference>
<evidence type="ECO:0000256" key="1">
    <source>
        <dbReference type="ARBA" id="ARBA00004167"/>
    </source>
</evidence>
<evidence type="ECO:0000256" key="7">
    <source>
        <dbReference type="ARBA" id="ARBA00022989"/>
    </source>
</evidence>
<evidence type="ECO:0000256" key="6">
    <source>
        <dbReference type="ARBA" id="ARBA00022889"/>
    </source>
</evidence>
<dbReference type="PANTHER" id="PTHR24025">
    <property type="entry name" value="DESMOGLEIN FAMILY MEMBER"/>
    <property type="match status" value="1"/>
</dbReference>
<dbReference type="EMBL" id="JBJKFK010000332">
    <property type="protein sequence ID" value="KAL3317777.1"/>
    <property type="molecule type" value="Genomic_DNA"/>
</dbReference>
<accession>A0ABD2QE14</accession>
<evidence type="ECO:0000256" key="5">
    <source>
        <dbReference type="ARBA" id="ARBA00022837"/>
    </source>
</evidence>
<keyword evidence="2 10" id="KW-0812">Transmembrane</keyword>
<evidence type="ECO:0000256" key="9">
    <source>
        <dbReference type="PROSITE-ProRule" id="PRU00043"/>
    </source>
</evidence>
<dbReference type="InterPro" id="IPR015919">
    <property type="entry name" value="Cadherin-like_sf"/>
</dbReference>
<dbReference type="SUPFAM" id="SSF49313">
    <property type="entry name" value="Cadherin-like"/>
    <property type="match status" value="3"/>
</dbReference>
<dbReference type="Pfam" id="PF00028">
    <property type="entry name" value="Cadherin"/>
    <property type="match status" value="2"/>
</dbReference>
<dbReference type="GO" id="GO:0007155">
    <property type="term" value="P:cell adhesion"/>
    <property type="evidence" value="ECO:0007669"/>
    <property type="project" value="UniProtKB-KW"/>
</dbReference>
<sequence>PLDLGQITLLCSLIVSLLKQVTDRDLEDRGRVQCYLGPDDNFSLEQDSAETGALMFVGQGEGEGKQSYRLLVGRNTARSEDTAQYLDREQTPYQNVTITCQDKAHNVARKTIEIELTDVNDNAPKFSRDVYKFELAENTPFPANELALTLGPISATDLDIGRNAEIVYGIISEASNLFDIDASSGYIRVYQEIDRERGPADGVYSFKVTATDQGLERQFTSTATVNISIKDVNDCKPEFSQESYQFEVFENLKPGSLVGIVRAVDRDAEATNHSIHYSLSAVSSDGFNPSFYYGKSVSPMSYMNHFAIDRISGKISLKASLDREQVDNYLFFVVAVDSPLSAGGARLTSTVTVNIVVEDVNDNAPTIVRLDPDPLDTQYTINDWRLSLQLMPGNTLVRCQATDADQGPNAQLDHFPTVGLYRFLINVCDHGSPAKCTKSPEIQFTIVDGPVQSALFKQERIANQNDYGEESARFQLVNQNDPLIGGRKNLTLLLCMVIICVTFVLAGSLLVCLLKKRYTRSDFDTTSHGWKDFFLGSNVGLRRVSESATSGNHGNFLSSLPYENKSQLLLARWC</sequence>
<feature type="domain" description="Cadherin" evidence="12">
    <location>
        <begin position="127"/>
        <end position="239"/>
    </location>
</feature>
<evidence type="ECO:0000313" key="13">
    <source>
        <dbReference type="EMBL" id="KAL3317777.1"/>
    </source>
</evidence>
<protein>
    <recommendedName>
        <fullName evidence="12">Cadherin domain-containing protein</fullName>
    </recommendedName>
</protein>
<feature type="non-terminal residue" evidence="13">
    <location>
        <position position="1"/>
    </location>
</feature>
<dbReference type="FunFam" id="2.60.40.60:FF:000020">
    <property type="entry name" value="Dachsous cadherin-related 1b"/>
    <property type="match status" value="1"/>
</dbReference>
<dbReference type="CDD" id="cd11304">
    <property type="entry name" value="Cadherin_repeat"/>
    <property type="match status" value="3"/>
</dbReference>
<evidence type="ECO:0000313" key="14">
    <source>
        <dbReference type="Proteomes" id="UP001626550"/>
    </source>
</evidence>
<dbReference type="PROSITE" id="PS00232">
    <property type="entry name" value="CADHERIN_1"/>
    <property type="match status" value="2"/>
</dbReference>
<keyword evidence="14" id="KW-1185">Reference proteome</keyword>
<evidence type="ECO:0000259" key="12">
    <source>
        <dbReference type="PROSITE" id="PS50268"/>
    </source>
</evidence>
<keyword evidence="7 10" id="KW-1133">Transmembrane helix</keyword>
<organism evidence="13 14">
    <name type="scientific">Cichlidogyrus casuarinus</name>
    <dbReference type="NCBI Taxonomy" id="1844966"/>
    <lineage>
        <taxon>Eukaryota</taxon>
        <taxon>Metazoa</taxon>
        <taxon>Spiralia</taxon>
        <taxon>Lophotrochozoa</taxon>
        <taxon>Platyhelminthes</taxon>
        <taxon>Monogenea</taxon>
        <taxon>Monopisthocotylea</taxon>
        <taxon>Dactylogyridea</taxon>
        <taxon>Ancyrocephalidae</taxon>
        <taxon>Cichlidogyrus</taxon>
    </lineage>
</organism>
<gene>
    <name evidence="13" type="ORF">Ciccas_003566</name>
</gene>
<keyword evidence="8 10" id="KW-0472">Membrane</keyword>
<evidence type="ECO:0000256" key="10">
    <source>
        <dbReference type="SAM" id="Phobius"/>
    </source>
</evidence>
<proteinExistence type="predicted"/>
<dbReference type="PROSITE" id="PS50268">
    <property type="entry name" value="CADHERIN_2"/>
    <property type="match status" value="3"/>
</dbReference>
<dbReference type="Proteomes" id="UP001626550">
    <property type="component" value="Unassembled WGS sequence"/>
</dbReference>
<keyword evidence="6" id="KW-0130">Cell adhesion</keyword>